<feature type="transmembrane region" description="Helical" evidence="1">
    <location>
        <begin position="83"/>
        <end position="103"/>
    </location>
</feature>
<dbReference type="EMBL" id="CP018632">
    <property type="protein sequence ID" value="ASJ70657.1"/>
    <property type="molecule type" value="Genomic_DNA"/>
</dbReference>
<evidence type="ECO:0000313" key="2">
    <source>
        <dbReference type="EMBL" id="ASJ70657.1"/>
    </source>
</evidence>
<feature type="transmembrane region" description="Helical" evidence="1">
    <location>
        <begin position="207"/>
        <end position="229"/>
    </location>
</feature>
<feature type="transmembrane region" description="Helical" evidence="1">
    <location>
        <begin position="51"/>
        <end position="71"/>
    </location>
</feature>
<accession>A0A2Z2NSU2</accession>
<reference evidence="2 3" key="1">
    <citation type="submission" date="2016-12" db="EMBL/GenBank/DDBJ databases">
        <authorList>
            <person name="Song W.-J."/>
            <person name="Kurnit D.M."/>
        </authorList>
    </citation>
    <scope>NUCLEOTIDE SEQUENCE [LARGE SCALE GENOMIC DNA]</scope>
    <source>
        <strain evidence="2 3">IMCC3135</strain>
    </source>
</reference>
<evidence type="ECO:0000313" key="3">
    <source>
        <dbReference type="Proteomes" id="UP000250079"/>
    </source>
</evidence>
<dbReference type="AlphaFoldDB" id="A0A2Z2NSU2"/>
<feature type="transmembrane region" description="Helical" evidence="1">
    <location>
        <begin position="294"/>
        <end position="313"/>
    </location>
</feature>
<dbReference type="KEGG" id="gai:IMCC3135_02720"/>
<feature type="transmembrane region" description="Helical" evidence="1">
    <location>
        <begin position="235"/>
        <end position="258"/>
    </location>
</feature>
<feature type="transmembrane region" description="Helical" evidence="1">
    <location>
        <begin position="265"/>
        <end position="288"/>
    </location>
</feature>
<evidence type="ECO:0000256" key="1">
    <source>
        <dbReference type="SAM" id="Phobius"/>
    </source>
</evidence>
<dbReference type="Proteomes" id="UP000250079">
    <property type="component" value="Chromosome"/>
</dbReference>
<gene>
    <name evidence="2" type="ORF">IMCC3135_02720</name>
</gene>
<sequence length="330" mass="35032">MPFQNEFLTHTAMQITPRRLGLTYCLGYVFLEAFQAVYLGSLFQQVDSFRLGAWVFGLSFLGCALLAGVLYPNELKTALRSRSIVVSLNIMVALTWCCYFLAVQLIEPAIVFTIFSGMVPLGTAFAQRKAIATSPMKNQRGEVIGLALILLAILFLALITLSGHSGFVRGGWATALAGVVLAVISGTATAYVILLSVKWHEQGASPVIQFGMRFMLYVPIALMAVQLGIDAKPEASIPMAFPALVLIGMVVIALPLFLMQKAISLVSASFIAALTALGPAMVFVLQLLDGRIAYAPATLAGLAIYIVGALLAVSGIDSDVGSVVPDAQVA</sequence>
<feature type="transmembrane region" description="Helical" evidence="1">
    <location>
        <begin position="21"/>
        <end position="39"/>
    </location>
</feature>
<name>A0A2Z2NSU2_9GAMM</name>
<proteinExistence type="predicted"/>
<protein>
    <recommendedName>
        <fullName evidence="4">EamA domain-containing protein</fullName>
    </recommendedName>
</protein>
<feature type="transmembrane region" description="Helical" evidence="1">
    <location>
        <begin position="173"/>
        <end position="195"/>
    </location>
</feature>
<organism evidence="2 3">
    <name type="scientific">Granulosicoccus antarcticus IMCC3135</name>
    <dbReference type="NCBI Taxonomy" id="1192854"/>
    <lineage>
        <taxon>Bacteria</taxon>
        <taxon>Pseudomonadati</taxon>
        <taxon>Pseudomonadota</taxon>
        <taxon>Gammaproteobacteria</taxon>
        <taxon>Chromatiales</taxon>
        <taxon>Granulosicoccaceae</taxon>
        <taxon>Granulosicoccus</taxon>
    </lineage>
</organism>
<feature type="transmembrane region" description="Helical" evidence="1">
    <location>
        <begin position="143"/>
        <end position="161"/>
    </location>
</feature>
<keyword evidence="1" id="KW-0472">Membrane</keyword>
<evidence type="ECO:0008006" key="4">
    <source>
        <dbReference type="Google" id="ProtNLM"/>
    </source>
</evidence>
<keyword evidence="1" id="KW-1133">Transmembrane helix</keyword>
<feature type="transmembrane region" description="Helical" evidence="1">
    <location>
        <begin position="109"/>
        <end position="131"/>
    </location>
</feature>
<keyword evidence="1" id="KW-0812">Transmembrane</keyword>
<keyword evidence="3" id="KW-1185">Reference proteome</keyword>